<proteinExistence type="predicted"/>
<evidence type="ECO:0008006" key="5">
    <source>
        <dbReference type="Google" id="ProtNLM"/>
    </source>
</evidence>
<feature type="domain" description="Ig-like" evidence="2">
    <location>
        <begin position="117"/>
        <end position="202"/>
    </location>
</feature>
<dbReference type="InterPro" id="IPR011009">
    <property type="entry name" value="Kinase-like_dom_sf"/>
</dbReference>
<dbReference type="InterPro" id="IPR008271">
    <property type="entry name" value="Ser/Thr_kinase_AS"/>
</dbReference>
<feature type="domain" description="Protein kinase" evidence="1">
    <location>
        <begin position="1"/>
        <end position="205"/>
    </location>
</feature>
<comment type="caution">
    <text evidence="3">The sequence shown here is derived from an EMBL/GenBank/DDBJ whole genome shotgun (WGS) entry which is preliminary data.</text>
</comment>
<organism evidence="3 4">
    <name type="scientific">Xenoophorus captivus</name>
    <dbReference type="NCBI Taxonomy" id="1517983"/>
    <lineage>
        <taxon>Eukaryota</taxon>
        <taxon>Metazoa</taxon>
        <taxon>Chordata</taxon>
        <taxon>Craniata</taxon>
        <taxon>Vertebrata</taxon>
        <taxon>Euteleostomi</taxon>
        <taxon>Actinopterygii</taxon>
        <taxon>Neopterygii</taxon>
        <taxon>Teleostei</taxon>
        <taxon>Neoteleostei</taxon>
        <taxon>Acanthomorphata</taxon>
        <taxon>Ovalentaria</taxon>
        <taxon>Atherinomorphae</taxon>
        <taxon>Cyprinodontiformes</taxon>
        <taxon>Goodeidae</taxon>
        <taxon>Xenoophorus</taxon>
    </lineage>
</organism>
<dbReference type="PANTHER" id="PTHR23257">
    <property type="entry name" value="SERINE-THREONINE PROTEIN KINASE"/>
    <property type="match status" value="1"/>
</dbReference>
<evidence type="ECO:0000313" key="4">
    <source>
        <dbReference type="Proteomes" id="UP001434883"/>
    </source>
</evidence>
<dbReference type="InterPro" id="IPR050167">
    <property type="entry name" value="Ser_Thr_protein_kinase"/>
</dbReference>
<dbReference type="SUPFAM" id="SSF56112">
    <property type="entry name" value="Protein kinase-like (PK-like)"/>
    <property type="match status" value="1"/>
</dbReference>
<accession>A0ABV0QTX6</accession>
<dbReference type="InterPro" id="IPR000719">
    <property type="entry name" value="Prot_kinase_dom"/>
</dbReference>
<evidence type="ECO:0000313" key="3">
    <source>
        <dbReference type="EMBL" id="MEQ2198876.1"/>
    </source>
</evidence>
<gene>
    <name evidence="3" type="ORF">XENOCAPTIV_019987</name>
</gene>
<protein>
    <recommendedName>
        <fullName evidence="5">Protein kinase domain-containing protein</fullName>
    </recommendedName>
</protein>
<dbReference type="InterPro" id="IPR007110">
    <property type="entry name" value="Ig-like_dom"/>
</dbReference>
<dbReference type="Proteomes" id="UP001434883">
    <property type="component" value="Unassembled WGS sequence"/>
</dbReference>
<dbReference type="Gene3D" id="1.10.510.10">
    <property type="entry name" value="Transferase(Phosphotransferase) domain 1"/>
    <property type="match status" value="1"/>
</dbReference>
<sequence length="247" mass="27100">MIIYRDLKPHNVLLFNLKTDSEIIAKITDYGIAQYCCSMGVRSSEGTPGQTKSLLQHQLLLMKACALTELRLAGFRAPEVARGNVIYNQQADVFSFGLLLYDLLTSGERISDGMKFPREMLCLMSEVKVSSMFSAQCITVSCRSSGGQRTSSQTAWLGGGSSSRKRGFITAVDLQTNTVTSKEVDTSPVLCLATVRIPNDVSDWLVAGTQSGSLLVISTQDVSTWHHLQSVTDAVTSLYFHLHPQHM</sequence>
<evidence type="ECO:0000259" key="1">
    <source>
        <dbReference type="PROSITE" id="PS50011"/>
    </source>
</evidence>
<dbReference type="Pfam" id="PF00069">
    <property type="entry name" value="Pkinase"/>
    <property type="match status" value="1"/>
</dbReference>
<evidence type="ECO:0000259" key="2">
    <source>
        <dbReference type="PROSITE" id="PS50835"/>
    </source>
</evidence>
<dbReference type="InterPro" id="IPR056602">
    <property type="entry name" value="Beta-prop_LRRK2"/>
</dbReference>
<dbReference type="PANTHER" id="PTHR23257:SF958">
    <property type="entry name" value="SERINE_THREONINE-PROTEIN KINASE WNK4"/>
    <property type="match status" value="1"/>
</dbReference>
<dbReference type="PROSITE" id="PS00108">
    <property type="entry name" value="PROTEIN_KINASE_ST"/>
    <property type="match status" value="1"/>
</dbReference>
<dbReference type="PROSITE" id="PS50835">
    <property type="entry name" value="IG_LIKE"/>
    <property type="match status" value="1"/>
</dbReference>
<name>A0ABV0QTX6_9TELE</name>
<dbReference type="Pfam" id="PF23748">
    <property type="entry name" value="Beta-prop_LRRK2"/>
    <property type="match status" value="1"/>
</dbReference>
<dbReference type="EMBL" id="JAHRIN010021086">
    <property type="protein sequence ID" value="MEQ2198876.1"/>
    <property type="molecule type" value="Genomic_DNA"/>
</dbReference>
<keyword evidence="4" id="KW-1185">Reference proteome</keyword>
<reference evidence="3 4" key="1">
    <citation type="submission" date="2021-06" db="EMBL/GenBank/DDBJ databases">
        <authorList>
            <person name="Palmer J.M."/>
        </authorList>
    </citation>
    <scope>NUCLEOTIDE SEQUENCE [LARGE SCALE GENOMIC DNA]</scope>
    <source>
        <strain evidence="3 4">XC_2019</strain>
        <tissue evidence="3">Muscle</tissue>
    </source>
</reference>
<dbReference type="PROSITE" id="PS50011">
    <property type="entry name" value="PROTEIN_KINASE_DOM"/>
    <property type="match status" value="1"/>
</dbReference>